<comment type="caution">
    <text evidence="2">The sequence shown here is derived from an EMBL/GenBank/DDBJ whole genome shotgun (WGS) entry which is preliminary data.</text>
</comment>
<feature type="non-terminal residue" evidence="2">
    <location>
        <position position="1"/>
    </location>
</feature>
<dbReference type="EMBL" id="QJKJ01010966">
    <property type="protein sequence ID" value="RDX72306.1"/>
    <property type="molecule type" value="Genomic_DNA"/>
</dbReference>
<reference evidence="2" key="1">
    <citation type="submission" date="2018-05" db="EMBL/GenBank/DDBJ databases">
        <title>Draft genome of Mucuna pruriens seed.</title>
        <authorList>
            <person name="Nnadi N.E."/>
            <person name="Vos R."/>
            <person name="Hasami M.H."/>
            <person name="Devisetty U.K."/>
            <person name="Aguiy J.C."/>
        </authorList>
    </citation>
    <scope>NUCLEOTIDE SEQUENCE [LARGE SCALE GENOMIC DNA]</scope>
    <source>
        <strain evidence="2">JCA_2017</strain>
    </source>
</reference>
<dbReference type="OrthoDB" id="591557at2759"/>
<name>A0A371F1Y8_MUCPR</name>
<feature type="domain" description="F-box" evidence="1">
    <location>
        <begin position="7"/>
        <end position="53"/>
    </location>
</feature>
<dbReference type="CDD" id="cd22157">
    <property type="entry name" value="F-box_AtFBW1-like"/>
    <property type="match status" value="1"/>
</dbReference>
<dbReference type="PANTHER" id="PTHR31672">
    <property type="entry name" value="BNACNNG10540D PROTEIN"/>
    <property type="match status" value="1"/>
</dbReference>
<dbReference type="SUPFAM" id="SSF81383">
    <property type="entry name" value="F-box domain"/>
    <property type="match status" value="1"/>
</dbReference>
<proteinExistence type="predicted"/>
<gene>
    <name evidence="2" type="primary">CPR30</name>
    <name evidence="2" type="ORF">CR513_48233</name>
</gene>
<dbReference type="Pfam" id="PF07734">
    <property type="entry name" value="FBA_1"/>
    <property type="match status" value="1"/>
</dbReference>
<evidence type="ECO:0000313" key="3">
    <source>
        <dbReference type="Proteomes" id="UP000257109"/>
    </source>
</evidence>
<keyword evidence="3" id="KW-1185">Reference proteome</keyword>
<dbReference type="Gene3D" id="1.20.1280.50">
    <property type="match status" value="1"/>
</dbReference>
<evidence type="ECO:0000313" key="2">
    <source>
        <dbReference type="EMBL" id="RDX72306.1"/>
    </source>
</evidence>
<dbReference type="Pfam" id="PF14223">
    <property type="entry name" value="Retrotran_gag_2"/>
    <property type="match status" value="1"/>
</dbReference>
<sequence length="632" mass="72992">MNRNRDTSLPQTLPEELIEEILLRLPVKSILHFKCVCKSWFSLISNPRFVKSHFDVAAAPTHRLLTFGKGHEVNSIDIDAALDDDSGKVVFNTPIPSRTLKYGGRICIVGSCRGLIFLKSNINFVIWNPSTGFHKRIHYNELMYPQLCGFGYDSSTDDYVVVVVTLPHERTAMVDCFSTRTNSWSASEGTIPYYYCDHHEFRYGEFLNGALHWLVRSYDHLHVIIAFDARERTLSEIPVPRDLATAFEYEIYPLKVIGGCLCFCFMNYRTTMLEMWMMKEYKVHSSWTKSFLLPIRHDSFVSIFYPLCFTKNGEILGTDGGKVLAKFNHKGQLLEHSTHDCKDRFVLEPCRMYRESLLSLPEEDFFHFHVVIQGRSPLQHILQLCGQKSNTLKPTRSLFIREEEVRLGDRERINTMSKSRNLLDRLDIDLEKIHLPVFAAQQNLCLMKNRSINSEIHARTLWEKIESLYVSKCGNNKLFLLNYIVSLKFKERTSLLDHLNEFQGIIDQMSGMGIKFEDEILGLLLLNSLPDSWETFKVSITNSTPNGVVSLQMVKGSVLNKEMRRKAQGGEVRKRKEKRVEVNPSLDTRMWSVTTVTKQGIYRSIVSCGKRRTKAKRASQKRRMMIVSLLLQ</sequence>
<accession>A0A371F1Y8</accession>
<dbReference type="PROSITE" id="PS50181">
    <property type="entry name" value="FBOX"/>
    <property type="match status" value="1"/>
</dbReference>
<dbReference type="InterPro" id="IPR036047">
    <property type="entry name" value="F-box-like_dom_sf"/>
</dbReference>
<dbReference type="InterPro" id="IPR001810">
    <property type="entry name" value="F-box_dom"/>
</dbReference>
<dbReference type="NCBIfam" id="TIGR01640">
    <property type="entry name" value="F_box_assoc_1"/>
    <property type="match status" value="1"/>
</dbReference>
<protein>
    <submittedName>
        <fullName evidence="2">F-box protein CPR30</fullName>
    </submittedName>
</protein>
<dbReference type="Pfam" id="PF00646">
    <property type="entry name" value="F-box"/>
    <property type="match status" value="1"/>
</dbReference>
<dbReference type="InterPro" id="IPR050796">
    <property type="entry name" value="SCF_F-box_component"/>
</dbReference>
<dbReference type="PANTHER" id="PTHR31672:SF13">
    <property type="entry name" value="F-BOX PROTEIN CPR30-LIKE"/>
    <property type="match status" value="1"/>
</dbReference>
<dbReference type="InterPro" id="IPR017451">
    <property type="entry name" value="F-box-assoc_interact_dom"/>
</dbReference>
<evidence type="ECO:0000259" key="1">
    <source>
        <dbReference type="PROSITE" id="PS50181"/>
    </source>
</evidence>
<dbReference type="InterPro" id="IPR006527">
    <property type="entry name" value="F-box-assoc_dom_typ1"/>
</dbReference>
<dbReference type="AlphaFoldDB" id="A0A371F1Y8"/>
<dbReference type="SMART" id="SM00256">
    <property type="entry name" value="FBOX"/>
    <property type="match status" value="1"/>
</dbReference>
<feature type="non-terminal residue" evidence="2">
    <location>
        <position position="632"/>
    </location>
</feature>
<organism evidence="2 3">
    <name type="scientific">Mucuna pruriens</name>
    <name type="common">Velvet bean</name>
    <name type="synonym">Dolichos pruriens</name>
    <dbReference type="NCBI Taxonomy" id="157652"/>
    <lineage>
        <taxon>Eukaryota</taxon>
        <taxon>Viridiplantae</taxon>
        <taxon>Streptophyta</taxon>
        <taxon>Embryophyta</taxon>
        <taxon>Tracheophyta</taxon>
        <taxon>Spermatophyta</taxon>
        <taxon>Magnoliopsida</taxon>
        <taxon>eudicotyledons</taxon>
        <taxon>Gunneridae</taxon>
        <taxon>Pentapetalae</taxon>
        <taxon>rosids</taxon>
        <taxon>fabids</taxon>
        <taxon>Fabales</taxon>
        <taxon>Fabaceae</taxon>
        <taxon>Papilionoideae</taxon>
        <taxon>50 kb inversion clade</taxon>
        <taxon>NPAAA clade</taxon>
        <taxon>indigoferoid/millettioid clade</taxon>
        <taxon>Phaseoleae</taxon>
        <taxon>Mucuna</taxon>
    </lineage>
</organism>
<dbReference type="Proteomes" id="UP000257109">
    <property type="component" value="Unassembled WGS sequence"/>
</dbReference>